<dbReference type="GeneID" id="55412293"/>
<dbReference type="InterPro" id="IPR047987">
    <property type="entry name" value="Gp19-like_virus"/>
</dbReference>
<proteinExistence type="predicted"/>
<dbReference type="InterPro" id="IPR054762">
    <property type="entry name" value="Gp19_RNaseH-like"/>
</dbReference>
<dbReference type="Gene3D" id="3.30.420.240">
    <property type="match status" value="1"/>
</dbReference>
<feature type="domain" description="Terminase large subunit ribonuclease H-like" evidence="1">
    <location>
        <begin position="328"/>
        <end position="437"/>
    </location>
</feature>
<dbReference type="Proteomes" id="UP000505326">
    <property type="component" value="Segment"/>
</dbReference>
<dbReference type="KEGG" id="vg:55412293"/>
<evidence type="ECO:0000313" key="3">
    <source>
        <dbReference type="Proteomes" id="UP000505326"/>
    </source>
</evidence>
<evidence type="ECO:0000313" key="2">
    <source>
        <dbReference type="EMBL" id="BAQ94502.1"/>
    </source>
</evidence>
<dbReference type="RefSeq" id="YP_009777999.1">
    <property type="nucleotide sequence ID" value="NC_047708.1"/>
</dbReference>
<organism evidence="2 3">
    <name type="scientific">uncultured phage_MedDCM-OCT-S39-C11</name>
    <dbReference type="NCBI Taxonomy" id="2740805"/>
    <lineage>
        <taxon>Viruses</taxon>
        <taxon>Duplodnaviria</taxon>
        <taxon>Heunggongvirae</taxon>
        <taxon>Uroviricota</taxon>
        <taxon>Caudoviricetes</taxon>
        <taxon>Autographivirales</taxon>
        <taxon>Krakvirus</taxon>
        <taxon>Krakvirus S39C11</taxon>
    </lineage>
</organism>
<evidence type="ECO:0000259" key="1">
    <source>
        <dbReference type="Pfam" id="PF22530"/>
    </source>
</evidence>
<dbReference type="SUPFAM" id="SSF52540">
    <property type="entry name" value="P-loop containing nucleoside triphosphate hydrolases"/>
    <property type="match status" value="1"/>
</dbReference>
<reference evidence="2 3" key="1">
    <citation type="journal article" date="2013" name="PLoS Genet.">
        <title>Expanding the Marine Virosphere Using Metagenomics.</title>
        <authorList>
            <person name="Mizuno C.M."/>
            <person name="Rodriguez-Valera F."/>
            <person name="Kimes N.E."/>
            <person name="Ghai R."/>
        </authorList>
    </citation>
    <scope>NUCLEOTIDE SEQUENCE [LARGE SCALE GENOMIC DNA]</scope>
    <source>
        <strain evidence="2">UvMED-CGR-U-MedDCM-OCT-S39-C11</strain>
    </source>
</reference>
<accession>A0A6S4PA74</accession>
<dbReference type="EMBL" id="AP013549">
    <property type="protein sequence ID" value="BAQ94502.1"/>
    <property type="molecule type" value="Genomic_DNA"/>
</dbReference>
<dbReference type="Gene3D" id="3.40.50.300">
    <property type="entry name" value="P-loop containing nucleotide triphosphate hydrolases"/>
    <property type="match status" value="1"/>
</dbReference>
<keyword evidence="3" id="KW-1185">Reference proteome</keyword>
<protein>
    <submittedName>
        <fullName evidence="2">Terminase large subunit</fullName>
    </submittedName>
</protein>
<name>A0A6S4PA74_9CAUD</name>
<sequence>MAEYPTPVQMQILDYLENGPKRRVIAAFRGCGKSTLSAMYILWRLARDPEEKVLIISASLSRAEAMSAWLLKTLGDVPWLRHMLPDSHDGRYSRIAFDVGTCKYIEQSPSVRAAGVTGQVTGSRASLILVDDCETTATALTQMQREKLRNVLNEMEVILKPGPESEIVYLGTPHSATDSIYFALHRDLNYDMRMWPSRVPTDLTPYKGCLAPLIEKRMGGDEGRPTDTRFSEDELLQRELSMSNMQNKLQMMLDATLSDIERYPLRCANLMVIDIDRYLPEVMAYEKHKSFALDDLPCAGMAHDPVFYRPRAQEGLIGVDEVPTVMTLDPSGGGADEFAWCVCKAWGGNYYICEIGGKLGGVSEEFWRKLAEIAKKWGVNEIAVESNFGGLEIYKQVLMPYLRKVGAECRVEAIRSNQRKELRIIDTLAPVMQTHRVAIARHVIQADADLLKNAKDDRDASYSFVHQLTRLTHDRGSLMHDDRIDAVAMAVQWFQEQAALDQKARARDRSKELLLASIEDQDGWALMSVQRQAMGLTLEQCHQAESKNHGSWI</sequence>
<dbReference type="Pfam" id="PF22530">
    <property type="entry name" value="Terminase-T7_RNaseH-like"/>
    <property type="match status" value="1"/>
</dbReference>
<dbReference type="InterPro" id="IPR027417">
    <property type="entry name" value="P-loop_NTPase"/>
</dbReference>
<dbReference type="NCBIfam" id="NF033889">
    <property type="entry name" value="termin_lrg_T7"/>
    <property type="match status" value="1"/>
</dbReference>